<dbReference type="EMBL" id="GBXM01093287">
    <property type="protein sequence ID" value="JAH15290.1"/>
    <property type="molecule type" value="Transcribed_RNA"/>
</dbReference>
<accession>A0A0E9QG46</accession>
<dbReference type="AlphaFoldDB" id="A0A0E9QG46"/>
<keyword evidence="1" id="KW-0812">Transmembrane</keyword>
<evidence type="ECO:0000313" key="2">
    <source>
        <dbReference type="EMBL" id="JAH15290.1"/>
    </source>
</evidence>
<reference evidence="2" key="1">
    <citation type="submission" date="2014-11" db="EMBL/GenBank/DDBJ databases">
        <authorList>
            <person name="Amaro Gonzalez C."/>
        </authorList>
    </citation>
    <scope>NUCLEOTIDE SEQUENCE</scope>
</reference>
<organism evidence="2">
    <name type="scientific">Anguilla anguilla</name>
    <name type="common">European freshwater eel</name>
    <name type="synonym">Muraena anguilla</name>
    <dbReference type="NCBI Taxonomy" id="7936"/>
    <lineage>
        <taxon>Eukaryota</taxon>
        <taxon>Metazoa</taxon>
        <taxon>Chordata</taxon>
        <taxon>Craniata</taxon>
        <taxon>Vertebrata</taxon>
        <taxon>Euteleostomi</taxon>
        <taxon>Actinopterygii</taxon>
        <taxon>Neopterygii</taxon>
        <taxon>Teleostei</taxon>
        <taxon>Anguilliformes</taxon>
        <taxon>Anguillidae</taxon>
        <taxon>Anguilla</taxon>
    </lineage>
</organism>
<evidence type="ECO:0000256" key="1">
    <source>
        <dbReference type="SAM" id="Phobius"/>
    </source>
</evidence>
<sequence>MEGSVDLSVLLCWVLLTCLSLYVGFC</sequence>
<protein>
    <submittedName>
        <fullName evidence="2">Uncharacterized protein</fullName>
    </submittedName>
</protein>
<keyword evidence="1" id="KW-1133">Transmembrane helix</keyword>
<keyword evidence="1" id="KW-0472">Membrane</keyword>
<reference evidence="2" key="2">
    <citation type="journal article" date="2015" name="Fish Shellfish Immunol.">
        <title>Early steps in the European eel (Anguilla anguilla)-Vibrio vulnificus interaction in the gills: Role of the RtxA13 toxin.</title>
        <authorList>
            <person name="Callol A."/>
            <person name="Pajuelo D."/>
            <person name="Ebbesson L."/>
            <person name="Teles M."/>
            <person name="MacKenzie S."/>
            <person name="Amaro C."/>
        </authorList>
    </citation>
    <scope>NUCLEOTIDE SEQUENCE</scope>
</reference>
<proteinExistence type="predicted"/>
<name>A0A0E9QG46_ANGAN</name>
<feature type="transmembrane region" description="Helical" evidence="1">
    <location>
        <begin position="7"/>
        <end position="25"/>
    </location>
</feature>